<organism evidence="2 3">
    <name type="scientific">Pholiota conissans</name>
    <dbReference type="NCBI Taxonomy" id="109636"/>
    <lineage>
        <taxon>Eukaryota</taxon>
        <taxon>Fungi</taxon>
        <taxon>Dikarya</taxon>
        <taxon>Basidiomycota</taxon>
        <taxon>Agaricomycotina</taxon>
        <taxon>Agaricomycetes</taxon>
        <taxon>Agaricomycetidae</taxon>
        <taxon>Agaricales</taxon>
        <taxon>Agaricineae</taxon>
        <taxon>Strophariaceae</taxon>
        <taxon>Pholiota</taxon>
    </lineage>
</organism>
<name>A0A9P5Z2V8_9AGAR</name>
<dbReference type="Proteomes" id="UP000807469">
    <property type="component" value="Unassembled WGS sequence"/>
</dbReference>
<feature type="region of interest" description="Disordered" evidence="1">
    <location>
        <begin position="151"/>
        <end position="178"/>
    </location>
</feature>
<dbReference type="EMBL" id="MU155219">
    <property type="protein sequence ID" value="KAF9479114.1"/>
    <property type="molecule type" value="Genomic_DNA"/>
</dbReference>
<proteinExistence type="predicted"/>
<comment type="caution">
    <text evidence="2">The sequence shown here is derived from an EMBL/GenBank/DDBJ whole genome shotgun (WGS) entry which is preliminary data.</text>
</comment>
<sequence length="178" mass="19877">MCYYGFYRCIGGGAGSTEFIHCKAIWEVLDQSTPNSSKEFQVSKEDGRKSGSRKANRPSPALNTVPDEANWPLNESGSPSHPEIWPALARYVVHARGILQANPDWELQHRKRVFFVFQFAFAGLPTSVESLAGGGRKVVLRMQRRPKAEGDVAGYAPPFFRKSGHEGPRSERKVPQFN</sequence>
<feature type="region of interest" description="Disordered" evidence="1">
    <location>
        <begin position="37"/>
        <end position="70"/>
    </location>
</feature>
<evidence type="ECO:0000313" key="3">
    <source>
        <dbReference type="Proteomes" id="UP000807469"/>
    </source>
</evidence>
<dbReference type="AlphaFoldDB" id="A0A9P5Z2V8"/>
<accession>A0A9P5Z2V8</accession>
<gene>
    <name evidence="2" type="ORF">BDN70DRAFT_895159</name>
</gene>
<feature type="compositionally biased region" description="Basic and acidic residues" evidence="1">
    <location>
        <begin position="163"/>
        <end position="178"/>
    </location>
</feature>
<evidence type="ECO:0000313" key="2">
    <source>
        <dbReference type="EMBL" id="KAF9479114.1"/>
    </source>
</evidence>
<protein>
    <submittedName>
        <fullName evidence="2">Uncharacterized protein</fullName>
    </submittedName>
</protein>
<reference evidence="2" key="1">
    <citation type="submission" date="2020-11" db="EMBL/GenBank/DDBJ databases">
        <authorList>
            <consortium name="DOE Joint Genome Institute"/>
            <person name="Ahrendt S."/>
            <person name="Riley R."/>
            <person name="Andreopoulos W."/>
            <person name="Labutti K."/>
            <person name="Pangilinan J."/>
            <person name="Ruiz-Duenas F.J."/>
            <person name="Barrasa J.M."/>
            <person name="Sanchez-Garcia M."/>
            <person name="Camarero S."/>
            <person name="Miyauchi S."/>
            <person name="Serrano A."/>
            <person name="Linde D."/>
            <person name="Babiker R."/>
            <person name="Drula E."/>
            <person name="Ayuso-Fernandez I."/>
            <person name="Pacheco R."/>
            <person name="Padilla G."/>
            <person name="Ferreira P."/>
            <person name="Barriuso J."/>
            <person name="Kellner H."/>
            <person name="Castanera R."/>
            <person name="Alfaro M."/>
            <person name="Ramirez L."/>
            <person name="Pisabarro A.G."/>
            <person name="Kuo A."/>
            <person name="Tritt A."/>
            <person name="Lipzen A."/>
            <person name="He G."/>
            <person name="Yan M."/>
            <person name="Ng V."/>
            <person name="Cullen D."/>
            <person name="Martin F."/>
            <person name="Rosso M.-N."/>
            <person name="Henrissat B."/>
            <person name="Hibbett D."/>
            <person name="Martinez A.T."/>
            <person name="Grigoriev I.V."/>
        </authorList>
    </citation>
    <scope>NUCLEOTIDE SEQUENCE</scope>
    <source>
        <strain evidence="2">CIRM-BRFM 674</strain>
    </source>
</reference>
<keyword evidence="3" id="KW-1185">Reference proteome</keyword>
<evidence type="ECO:0000256" key="1">
    <source>
        <dbReference type="SAM" id="MobiDB-lite"/>
    </source>
</evidence>